<dbReference type="GeneID" id="60695150"/>
<dbReference type="RefSeq" id="WP_153940436.1">
    <property type="nucleotide sequence ID" value="NZ_CP045571.1"/>
</dbReference>
<feature type="domain" description="Toprim" evidence="1">
    <location>
        <begin position="196"/>
        <end position="285"/>
    </location>
</feature>
<proteinExistence type="predicted"/>
<evidence type="ECO:0000313" key="3">
    <source>
        <dbReference type="Proteomes" id="UP000363590"/>
    </source>
</evidence>
<accession>A0A5P9XND4</accession>
<evidence type="ECO:0000313" key="2">
    <source>
        <dbReference type="EMBL" id="QFX95209.1"/>
    </source>
</evidence>
<protein>
    <recommendedName>
        <fullName evidence="1">Toprim domain-containing protein</fullName>
    </recommendedName>
</protein>
<gene>
    <name evidence="2" type="ORF">GCD22_00743</name>
</gene>
<dbReference type="AlphaFoldDB" id="A0A5P9XND4"/>
<dbReference type="EMBL" id="CP045571">
    <property type="protein sequence ID" value="QFX95209.1"/>
    <property type="molecule type" value="Genomic_DNA"/>
</dbReference>
<reference evidence="2 3" key="1">
    <citation type="submission" date="2019-10" db="EMBL/GenBank/DDBJ databases">
        <authorList>
            <person name="Wang R."/>
        </authorList>
    </citation>
    <scope>NUCLEOTIDE SEQUENCE [LARGE SCALE GENOMIC DNA]</scope>
    <source>
        <strain evidence="2 3">ATCC 19377</strain>
    </source>
</reference>
<evidence type="ECO:0000259" key="1">
    <source>
        <dbReference type="Pfam" id="PF13362"/>
    </source>
</evidence>
<organism evidence="2 3">
    <name type="scientific">Acidithiobacillus thiooxidans ATCC 19377</name>
    <dbReference type="NCBI Taxonomy" id="637390"/>
    <lineage>
        <taxon>Bacteria</taxon>
        <taxon>Pseudomonadati</taxon>
        <taxon>Pseudomonadota</taxon>
        <taxon>Acidithiobacillia</taxon>
        <taxon>Acidithiobacillales</taxon>
        <taxon>Acidithiobacillaceae</taxon>
        <taxon>Acidithiobacillus</taxon>
    </lineage>
</organism>
<dbReference type="KEGG" id="atx:GCD22_00743"/>
<sequence length="295" mass="31607">MVNNPLVAFQEAMRASGVFLAADAHITPDGQLHRARAADDKAGALSIWYNFHPDAPASGAAGNWRTGARLTWCGKRQSALTASERALLSQRIEQDRKRAQEAQEARHRDAAAKAIRIWADAAPASPNHPYLLKKQTVPGIARQSGASLVLPVVDFSGALHGLQFIDEQGGKRFISGMAKAGHYIPVTGMPSPDSRLLICEGWATGQTLSALSPGAVVLAALDCGNMQAVAVEARRRFPALDIVICADLGEIGMTKAKAAAVASRAKWIWPHLPDDAPAWVNDFNDLQIWRQGVAS</sequence>
<dbReference type="Proteomes" id="UP000363590">
    <property type="component" value="Chromosome"/>
</dbReference>
<dbReference type="InterPro" id="IPR006171">
    <property type="entry name" value="TOPRIM_dom"/>
</dbReference>
<name>A0A5P9XND4_ACITH</name>
<dbReference type="Pfam" id="PF13362">
    <property type="entry name" value="Toprim_3"/>
    <property type="match status" value="1"/>
</dbReference>